<dbReference type="GO" id="GO:0004364">
    <property type="term" value="F:glutathione transferase activity"/>
    <property type="evidence" value="ECO:0007669"/>
    <property type="project" value="UniProtKB-EC"/>
</dbReference>
<dbReference type="InterPro" id="IPR036249">
    <property type="entry name" value="Thioredoxin-like_sf"/>
</dbReference>
<reference evidence="8" key="1">
    <citation type="submission" date="2023-07" db="EMBL/GenBank/DDBJ databases">
        <title>A chromosome-level genome assembly of Lolium multiflorum.</title>
        <authorList>
            <person name="Chen Y."/>
            <person name="Copetti D."/>
            <person name="Kolliker R."/>
            <person name="Studer B."/>
        </authorList>
    </citation>
    <scope>NUCLEOTIDE SEQUENCE</scope>
    <source>
        <strain evidence="8">02402/16</strain>
        <tissue evidence="8">Leaf</tissue>
    </source>
</reference>
<comment type="function">
    <text evidence="1">Conjugation of reduced glutathione to a wide number of exogenous and endogenous hydrophobic electrophiles.</text>
</comment>
<accession>A0AAD8TKM2</accession>
<evidence type="ECO:0000259" key="6">
    <source>
        <dbReference type="PROSITE" id="PS50404"/>
    </source>
</evidence>
<organism evidence="8 9">
    <name type="scientific">Lolium multiflorum</name>
    <name type="common">Italian ryegrass</name>
    <name type="synonym">Lolium perenne subsp. multiflorum</name>
    <dbReference type="NCBI Taxonomy" id="4521"/>
    <lineage>
        <taxon>Eukaryota</taxon>
        <taxon>Viridiplantae</taxon>
        <taxon>Streptophyta</taxon>
        <taxon>Embryophyta</taxon>
        <taxon>Tracheophyta</taxon>
        <taxon>Spermatophyta</taxon>
        <taxon>Magnoliopsida</taxon>
        <taxon>Liliopsida</taxon>
        <taxon>Poales</taxon>
        <taxon>Poaceae</taxon>
        <taxon>BOP clade</taxon>
        <taxon>Pooideae</taxon>
        <taxon>Poodae</taxon>
        <taxon>Poeae</taxon>
        <taxon>Poeae Chloroplast Group 2 (Poeae type)</taxon>
        <taxon>Loliodinae</taxon>
        <taxon>Loliinae</taxon>
        <taxon>Lolium</taxon>
    </lineage>
</organism>
<dbReference type="FunFam" id="1.20.1050.10:FF:000004">
    <property type="entry name" value="Glutathione S-transferase F2"/>
    <property type="match status" value="1"/>
</dbReference>
<sequence>MAPVKVFGSARFTNVARVLVCLEEVGVAYEVVDIDFPAKEHKKPEHLARNPFGVIPAFQDGELMLFESRAIAKYILRKYRTDEVDMLREGNLQEAAMVDVWTEVEAHQYNKVLAPIVMECIIYPTAYGIPTNQKVVDESVEKLKKVLEVYEARLSEHEYLAGNFISSADLSHFPFTCRFMETPYASLFDSFPSVKAWWEKLMLRPSMKKISTNLHPKMV</sequence>
<evidence type="ECO:0000256" key="1">
    <source>
        <dbReference type="ARBA" id="ARBA00003701"/>
    </source>
</evidence>
<feature type="domain" description="GST N-terminal" evidence="6">
    <location>
        <begin position="2"/>
        <end position="83"/>
    </location>
</feature>
<name>A0AAD8TKM2_LOLMU</name>
<dbReference type="PANTHER" id="PTHR43900">
    <property type="entry name" value="GLUTATHIONE S-TRANSFERASE RHO"/>
    <property type="match status" value="1"/>
</dbReference>
<dbReference type="AlphaFoldDB" id="A0AAD8TKM2"/>
<dbReference type="CDD" id="cd03187">
    <property type="entry name" value="GST_C_Phi"/>
    <property type="match status" value="1"/>
</dbReference>
<evidence type="ECO:0000259" key="7">
    <source>
        <dbReference type="PROSITE" id="PS50405"/>
    </source>
</evidence>
<dbReference type="InterPro" id="IPR040079">
    <property type="entry name" value="Glutathione_S-Trfase"/>
</dbReference>
<dbReference type="PANTHER" id="PTHR43900:SF41">
    <property type="entry name" value="GLUTATHIONE TRANSFERASE"/>
    <property type="match status" value="1"/>
</dbReference>
<feature type="domain" description="GST C-terminal" evidence="7">
    <location>
        <begin position="91"/>
        <end position="219"/>
    </location>
</feature>
<dbReference type="PROSITE" id="PS50404">
    <property type="entry name" value="GST_NTER"/>
    <property type="match status" value="1"/>
</dbReference>
<dbReference type="Proteomes" id="UP001231189">
    <property type="component" value="Unassembled WGS sequence"/>
</dbReference>
<keyword evidence="9" id="KW-1185">Reference proteome</keyword>
<dbReference type="Gene3D" id="1.20.1050.10">
    <property type="match status" value="1"/>
</dbReference>
<keyword evidence="4" id="KW-0808">Transferase</keyword>
<dbReference type="InterPro" id="IPR036282">
    <property type="entry name" value="Glutathione-S-Trfase_C_sf"/>
</dbReference>
<dbReference type="GO" id="GO:0009635">
    <property type="term" value="P:response to herbicide"/>
    <property type="evidence" value="ECO:0007669"/>
    <property type="project" value="UniProtKB-ARBA"/>
</dbReference>
<dbReference type="CDD" id="cd03053">
    <property type="entry name" value="GST_N_Phi"/>
    <property type="match status" value="1"/>
</dbReference>
<evidence type="ECO:0000256" key="5">
    <source>
        <dbReference type="ARBA" id="ARBA00047960"/>
    </source>
</evidence>
<dbReference type="SUPFAM" id="SSF52833">
    <property type="entry name" value="Thioredoxin-like"/>
    <property type="match status" value="1"/>
</dbReference>
<evidence type="ECO:0000256" key="2">
    <source>
        <dbReference type="ARBA" id="ARBA00010128"/>
    </source>
</evidence>
<dbReference type="SFLD" id="SFLDS00019">
    <property type="entry name" value="Glutathione_Transferase_(cytos"/>
    <property type="match status" value="1"/>
</dbReference>
<dbReference type="Pfam" id="PF00043">
    <property type="entry name" value="GST_C"/>
    <property type="match status" value="1"/>
</dbReference>
<dbReference type="GO" id="GO:0005737">
    <property type="term" value="C:cytoplasm"/>
    <property type="evidence" value="ECO:0007669"/>
    <property type="project" value="TreeGrafter"/>
</dbReference>
<dbReference type="EMBL" id="JAUUTY010000002">
    <property type="protein sequence ID" value="KAK1684699.1"/>
    <property type="molecule type" value="Genomic_DNA"/>
</dbReference>
<gene>
    <name evidence="8" type="ORF">QYE76_045547</name>
</gene>
<evidence type="ECO:0000256" key="3">
    <source>
        <dbReference type="ARBA" id="ARBA00012452"/>
    </source>
</evidence>
<protein>
    <recommendedName>
        <fullName evidence="3">glutathione transferase</fullName>
        <ecNumber evidence="3">2.5.1.18</ecNumber>
    </recommendedName>
</protein>
<dbReference type="InterPro" id="IPR034347">
    <property type="entry name" value="GST_Phi_C"/>
</dbReference>
<comment type="caution">
    <text evidence="8">The sequence shown here is derived from an EMBL/GenBank/DDBJ whole genome shotgun (WGS) entry which is preliminary data.</text>
</comment>
<dbReference type="InterPro" id="IPR004046">
    <property type="entry name" value="GST_C"/>
</dbReference>
<dbReference type="EC" id="2.5.1.18" evidence="3"/>
<comment type="similarity">
    <text evidence="2">Belongs to the GST superfamily. Phi family.</text>
</comment>
<dbReference type="PROSITE" id="PS50405">
    <property type="entry name" value="GST_CTER"/>
    <property type="match status" value="1"/>
</dbReference>
<dbReference type="SFLD" id="SFLDG00358">
    <property type="entry name" value="Main_(cytGST)"/>
    <property type="match status" value="1"/>
</dbReference>
<dbReference type="InterPro" id="IPR004045">
    <property type="entry name" value="Glutathione_S-Trfase_N"/>
</dbReference>
<evidence type="ECO:0000313" key="9">
    <source>
        <dbReference type="Proteomes" id="UP001231189"/>
    </source>
</evidence>
<dbReference type="Gene3D" id="3.40.30.10">
    <property type="entry name" value="Glutaredoxin"/>
    <property type="match status" value="1"/>
</dbReference>
<dbReference type="GO" id="GO:0043295">
    <property type="term" value="F:glutathione binding"/>
    <property type="evidence" value="ECO:0007669"/>
    <property type="project" value="TreeGrafter"/>
</dbReference>
<dbReference type="GO" id="GO:0006749">
    <property type="term" value="P:glutathione metabolic process"/>
    <property type="evidence" value="ECO:0007669"/>
    <property type="project" value="TreeGrafter"/>
</dbReference>
<dbReference type="Pfam" id="PF02798">
    <property type="entry name" value="GST_N"/>
    <property type="match status" value="1"/>
</dbReference>
<proteinExistence type="inferred from homology"/>
<comment type="catalytic activity">
    <reaction evidence="5">
        <text>RX + glutathione = an S-substituted glutathione + a halide anion + H(+)</text>
        <dbReference type="Rhea" id="RHEA:16437"/>
        <dbReference type="ChEBI" id="CHEBI:15378"/>
        <dbReference type="ChEBI" id="CHEBI:16042"/>
        <dbReference type="ChEBI" id="CHEBI:17792"/>
        <dbReference type="ChEBI" id="CHEBI:57925"/>
        <dbReference type="ChEBI" id="CHEBI:90779"/>
        <dbReference type="EC" id="2.5.1.18"/>
    </reaction>
</comment>
<evidence type="ECO:0000256" key="4">
    <source>
        <dbReference type="ARBA" id="ARBA00022679"/>
    </source>
</evidence>
<dbReference type="SUPFAM" id="SSF47616">
    <property type="entry name" value="GST C-terminal domain-like"/>
    <property type="match status" value="1"/>
</dbReference>
<dbReference type="InterPro" id="IPR010987">
    <property type="entry name" value="Glutathione-S-Trfase_C-like"/>
</dbReference>
<evidence type="ECO:0000313" key="8">
    <source>
        <dbReference type="EMBL" id="KAK1684699.1"/>
    </source>
</evidence>
<dbReference type="FunFam" id="3.40.30.10:FF:000016">
    <property type="entry name" value="Glutathione S-transferase F2"/>
    <property type="match status" value="1"/>
</dbReference>